<comment type="similarity">
    <text evidence="2">Belongs to the oxygen-dependent FAD-linked oxidoreductase family.</text>
</comment>
<dbReference type="Pfam" id="PF01565">
    <property type="entry name" value="FAD_binding_4"/>
    <property type="match status" value="1"/>
</dbReference>
<dbReference type="PROSITE" id="PS51387">
    <property type="entry name" value="FAD_PCMH"/>
    <property type="match status" value="1"/>
</dbReference>
<dbReference type="AlphaFoldDB" id="A0AA41QKN5"/>
<keyword evidence="8" id="KW-1185">Reference proteome</keyword>
<name>A0AA41QKN5_9HYPH</name>
<dbReference type="InterPro" id="IPR006093">
    <property type="entry name" value="Oxy_OxRdtase_FAD_BS"/>
</dbReference>
<dbReference type="InterPro" id="IPR050416">
    <property type="entry name" value="FAD-linked_Oxidoreductase"/>
</dbReference>
<feature type="domain" description="FAD-binding PCMH-type" evidence="6">
    <location>
        <begin position="36"/>
        <end position="206"/>
    </location>
</feature>
<dbReference type="InterPro" id="IPR016169">
    <property type="entry name" value="FAD-bd_PCMH_sub2"/>
</dbReference>
<keyword evidence="3" id="KW-0285">Flavoprotein</keyword>
<dbReference type="Gene3D" id="3.30.43.10">
    <property type="entry name" value="Uridine Diphospho-n-acetylenolpyruvylglucosamine Reductase, domain 2"/>
    <property type="match status" value="1"/>
</dbReference>
<dbReference type="EMBL" id="JALAZD010000001">
    <property type="protein sequence ID" value="MCI0126637.1"/>
    <property type="molecule type" value="Genomic_DNA"/>
</dbReference>
<evidence type="ECO:0000256" key="1">
    <source>
        <dbReference type="ARBA" id="ARBA00001974"/>
    </source>
</evidence>
<comment type="cofactor">
    <cofactor evidence="1">
        <name>FAD</name>
        <dbReference type="ChEBI" id="CHEBI:57692"/>
    </cofactor>
</comment>
<sequence length="460" mass="49429">MIEAETIPRIDGFQGTLFDRNHPGYDEARRVYNGMFDRRPLLVARCSSADDVIAALAYARRERLPVSVYGGGHAVTGLAVCDDGLCVDLRGMKGIAVDPVARTCRAGAGLTWGEFDQATAAHGLAVTGGRATSTGISGLALGSGSGWLERKMGFTCDNLIKVELVTADGREVVASEIENPDLFWGVRGGGGNFGVVTAFHFRLMQLPARLLGGALVYPVEMAAEVIRNFRDVFPGAPDEVGGAISLTSTPDAPIFPSSVRGRAAVLVHLLYAGEYEAGEFATAAIRAFGPPAADLVGPTSYVQFQATTPLFPGSRNYWTADFYDDLPDEAVDILAVAARDPISPHTNIFIAPGGGYASRIPEDANAFGERRALFNIHFLASWQDASFDAEGTRRIKAVSTAMKPWSTGRVYLNYIGNEGQARIDNAFGPTKVARLRELKAKWDPENFFCNNQNISPTGQR</sequence>
<organism evidence="7 8">
    <name type="scientific">Paradevosia shaoguanensis</name>
    <dbReference type="NCBI Taxonomy" id="1335043"/>
    <lineage>
        <taxon>Bacteria</taxon>
        <taxon>Pseudomonadati</taxon>
        <taxon>Pseudomonadota</taxon>
        <taxon>Alphaproteobacteria</taxon>
        <taxon>Hyphomicrobiales</taxon>
        <taxon>Devosiaceae</taxon>
        <taxon>Paradevosia</taxon>
    </lineage>
</organism>
<evidence type="ECO:0000256" key="3">
    <source>
        <dbReference type="ARBA" id="ARBA00022630"/>
    </source>
</evidence>
<dbReference type="PANTHER" id="PTHR42973">
    <property type="entry name" value="BINDING OXIDOREDUCTASE, PUTATIVE (AFU_ORTHOLOGUE AFUA_1G17690)-RELATED"/>
    <property type="match status" value="1"/>
</dbReference>
<dbReference type="Pfam" id="PF08031">
    <property type="entry name" value="BBE"/>
    <property type="match status" value="1"/>
</dbReference>
<dbReference type="Proteomes" id="UP001156140">
    <property type="component" value="Unassembled WGS sequence"/>
</dbReference>
<dbReference type="InterPro" id="IPR012951">
    <property type="entry name" value="BBE"/>
</dbReference>
<accession>A0AA41QKN5</accession>
<comment type="caution">
    <text evidence="7">The sequence shown here is derived from an EMBL/GenBank/DDBJ whole genome shotgun (WGS) entry which is preliminary data.</text>
</comment>
<dbReference type="Gene3D" id="3.40.462.20">
    <property type="match status" value="1"/>
</dbReference>
<dbReference type="PROSITE" id="PS00862">
    <property type="entry name" value="OX2_COVAL_FAD"/>
    <property type="match status" value="1"/>
</dbReference>
<keyword evidence="4" id="KW-0274">FAD</keyword>
<evidence type="ECO:0000313" key="8">
    <source>
        <dbReference type="Proteomes" id="UP001156140"/>
    </source>
</evidence>
<dbReference type="RefSeq" id="WP_281735442.1">
    <property type="nucleotide sequence ID" value="NZ_JAKETQ010000001.1"/>
</dbReference>
<evidence type="ECO:0000256" key="5">
    <source>
        <dbReference type="ARBA" id="ARBA00023002"/>
    </source>
</evidence>
<dbReference type="InterPro" id="IPR036318">
    <property type="entry name" value="FAD-bd_PCMH-like_sf"/>
</dbReference>
<dbReference type="Gene3D" id="3.30.465.10">
    <property type="match status" value="1"/>
</dbReference>
<keyword evidence="5" id="KW-0560">Oxidoreductase</keyword>
<dbReference type="InterPro" id="IPR016166">
    <property type="entry name" value="FAD-bd_PCMH"/>
</dbReference>
<proteinExistence type="inferred from homology"/>
<reference evidence="7" key="1">
    <citation type="submission" date="2022-03" db="EMBL/GenBank/DDBJ databases">
        <title>The complete genome sequence of a Methyloterrigena soli.</title>
        <authorList>
            <person name="Zi Z."/>
        </authorList>
    </citation>
    <scope>NUCLEOTIDE SEQUENCE</scope>
    <source>
        <strain evidence="7">M48</strain>
    </source>
</reference>
<evidence type="ECO:0000259" key="6">
    <source>
        <dbReference type="PROSITE" id="PS51387"/>
    </source>
</evidence>
<gene>
    <name evidence="7" type="ORF">ML536_07335</name>
</gene>
<evidence type="ECO:0000256" key="4">
    <source>
        <dbReference type="ARBA" id="ARBA00022827"/>
    </source>
</evidence>
<protein>
    <submittedName>
        <fullName evidence="7">FAD-binding oxidoreductase</fullName>
    </submittedName>
</protein>
<dbReference type="InterPro" id="IPR016167">
    <property type="entry name" value="FAD-bd_PCMH_sub1"/>
</dbReference>
<dbReference type="PANTHER" id="PTHR42973:SF39">
    <property type="entry name" value="FAD-BINDING PCMH-TYPE DOMAIN-CONTAINING PROTEIN"/>
    <property type="match status" value="1"/>
</dbReference>
<dbReference type="InterPro" id="IPR006094">
    <property type="entry name" value="Oxid_FAD_bind_N"/>
</dbReference>
<evidence type="ECO:0000313" key="7">
    <source>
        <dbReference type="EMBL" id="MCI0126637.1"/>
    </source>
</evidence>
<dbReference type="GO" id="GO:0071949">
    <property type="term" value="F:FAD binding"/>
    <property type="evidence" value="ECO:0007669"/>
    <property type="project" value="InterPro"/>
</dbReference>
<dbReference type="SUPFAM" id="SSF56176">
    <property type="entry name" value="FAD-binding/transporter-associated domain-like"/>
    <property type="match status" value="1"/>
</dbReference>
<dbReference type="GO" id="GO:0016491">
    <property type="term" value="F:oxidoreductase activity"/>
    <property type="evidence" value="ECO:0007669"/>
    <property type="project" value="UniProtKB-KW"/>
</dbReference>
<evidence type="ECO:0000256" key="2">
    <source>
        <dbReference type="ARBA" id="ARBA00005466"/>
    </source>
</evidence>